<protein>
    <recommendedName>
        <fullName evidence="4">Ricin B lectin domain-containing protein</fullName>
    </recommendedName>
</protein>
<sequence>MKKAKLILSTIVLTSLSSGFLGSGTVDASAYNNKVVSLRAASDTTLTVSRIPYNPILYFEIGMENYNQSDSTQRWVMEYNANAGGYYIREQIPGGVNSSPNYIWRDSRGGGFVDFSSNRENVGTLWKLYSAGQNSLGNIYFIENMSSGTYLNWSRGGHTDLGVFSTAFDWNREQRFIVQVEGEV</sequence>
<organism evidence="2 3">
    <name type="scientific">Enterococcus lactis</name>
    <dbReference type="NCBI Taxonomy" id="357441"/>
    <lineage>
        <taxon>Bacteria</taxon>
        <taxon>Bacillati</taxon>
        <taxon>Bacillota</taxon>
        <taxon>Bacilli</taxon>
        <taxon>Lactobacillales</taxon>
        <taxon>Enterococcaceae</taxon>
        <taxon>Enterococcus</taxon>
    </lineage>
</organism>
<dbReference type="RefSeq" id="WP_002315343.1">
    <property type="nucleotide sequence ID" value="NZ_BNJW01000017.1"/>
</dbReference>
<dbReference type="AlphaFoldDB" id="A0A7W2AL71"/>
<gene>
    <name evidence="2" type="ORF">H1Z91_09960</name>
</gene>
<evidence type="ECO:0000313" key="3">
    <source>
        <dbReference type="Proteomes" id="UP000531895"/>
    </source>
</evidence>
<dbReference type="EMBL" id="JACEIT010000015">
    <property type="protein sequence ID" value="MBA4546661.1"/>
    <property type="molecule type" value="Genomic_DNA"/>
</dbReference>
<dbReference type="Proteomes" id="UP000531895">
    <property type="component" value="Unassembled WGS sequence"/>
</dbReference>
<dbReference type="Gene3D" id="2.80.10.50">
    <property type="match status" value="1"/>
</dbReference>
<evidence type="ECO:0000313" key="2">
    <source>
        <dbReference type="EMBL" id="MBA4546661.1"/>
    </source>
</evidence>
<name>A0A7W2AL71_9ENTE</name>
<feature type="signal peptide" evidence="1">
    <location>
        <begin position="1"/>
        <end position="28"/>
    </location>
</feature>
<reference evidence="2 3" key="1">
    <citation type="submission" date="2020-07" db="EMBL/GenBank/DDBJ databases">
        <authorList>
            <person name="Feng H."/>
        </authorList>
    </citation>
    <scope>NUCLEOTIDE SEQUENCE [LARGE SCALE GENOMIC DNA]</scope>
    <source>
        <strain evidence="3">s-7</strain>
    </source>
</reference>
<evidence type="ECO:0000256" key="1">
    <source>
        <dbReference type="SAM" id="SignalP"/>
    </source>
</evidence>
<proteinExistence type="predicted"/>
<comment type="caution">
    <text evidence="2">The sequence shown here is derived from an EMBL/GenBank/DDBJ whole genome shotgun (WGS) entry which is preliminary data.</text>
</comment>
<accession>A0A7W2AL71</accession>
<evidence type="ECO:0008006" key="4">
    <source>
        <dbReference type="Google" id="ProtNLM"/>
    </source>
</evidence>
<feature type="chain" id="PRO_5031395542" description="Ricin B lectin domain-containing protein" evidence="1">
    <location>
        <begin position="29"/>
        <end position="184"/>
    </location>
</feature>
<keyword evidence="1" id="KW-0732">Signal</keyword>